<proteinExistence type="predicted"/>
<dbReference type="GO" id="GO:0016787">
    <property type="term" value="F:hydrolase activity"/>
    <property type="evidence" value="ECO:0007669"/>
    <property type="project" value="UniProtKB-KW"/>
</dbReference>
<dbReference type="Pfam" id="PF00795">
    <property type="entry name" value="CN_hydrolase"/>
    <property type="match status" value="1"/>
</dbReference>
<evidence type="ECO:0000259" key="2">
    <source>
        <dbReference type="PROSITE" id="PS50263"/>
    </source>
</evidence>
<evidence type="ECO:0000313" key="4">
    <source>
        <dbReference type="Proteomes" id="UP001494902"/>
    </source>
</evidence>
<dbReference type="InterPro" id="IPR036526">
    <property type="entry name" value="C-N_Hydrolase_sf"/>
</dbReference>
<accession>A0ABV1K6U2</accession>
<dbReference type="InterPro" id="IPR003010">
    <property type="entry name" value="C-N_Hydrolase"/>
</dbReference>
<feature type="domain" description="CN hydrolase" evidence="2">
    <location>
        <begin position="5"/>
        <end position="233"/>
    </location>
</feature>
<reference evidence="3 4" key="1">
    <citation type="submission" date="2024-03" db="EMBL/GenBank/DDBJ databases">
        <title>Draft genome sequence of Pseudonocardia nematodicida JCM 31783.</title>
        <authorList>
            <person name="Butdee W."/>
            <person name="Duangmal K."/>
        </authorList>
    </citation>
    <scope>NUCLEOTIDE SEQUENCE [LARGE SCALE GENOMIC DNA]</scope>
    <source>
        <strain evidence="3 4">JCM 31783</strain>
    </source>
</reference>
<dbReference type="PANTHER" id="PTHR43674">
    <property type="entry name" value="NITRILASE C965.09-RELATED"/>
    <property type="match status" value="1"/>
</dbReference>
<dbReference type="Proteomes" id="UP001494902">
    <property type="component" value="Unassembled WGS sequence"/>
</dbReference>
<evidence type="ECO:0000313" key="3">
    <source>
        <dbReference type="EMBL" id="MEQ3550211.1"/>
    </source>
</evidence>
<sequence length="233" mass="23666">MPTPLTVAAAQPTCRPGDVAANVHAHADLVRRAAARVVVFPELSLTGYVLDSEDVEPNSPVVAPLAAACRETGTVALVGAPVVESGRRYIAVLAVDGDAVTVAYRKTWLGGDEADHFDRGDGPTVRVVDGRRLGLAICKDTGSFQHTAGTAALGIDVYVAGVVHRPDELAEQEARATVIARACAAHVVLAGAAGNVGPAYPVTAGTSAVWAPSGAVVVRAGPEPDAIALATLA</sequence>
<protein>
    <submittedName>
        <fullName evidence="3">Carbon-nitrogen hydrolase family protein</fullName>
    </submittedName>
</protein>
<dbReference type="CDD" id="cd07197">
    <property type="entry name" value="nitrilase"/>
    <property type="match status" value="1"/>
</dbReference>
<evidence type="ECO:0000256" key="1">
    <source>
        <dbReference type="ARBA" id="ARBA00022801"/>
    </source>
</evidence>
<keyword evidence="1 3" id="KW-0378">Hydrolase</keyword>
<keyword evidence="4" id="KW-1185">Reference proteome</keyword>
<comment type="caution">
    <text evidence="3">The sequence shown here is derived from an EMBL/GenBank/DDBJ whole genome shotgun (WGS) entry which is preliminary data.</text>
</comment>
<dbReference type="InterPro" id="IPR050345">
    <property type="entry name" value="Aliph_Amidase/BUP"/>
</dbReference>
<name>A0ABV1K6U2_9PSEU</name>
<dbReference type="SUPFAM" id="SSF56317">
    <property type="entry name" value="Carbon-nitrogen hydrolase"/>
    <property type="match status" value="1"/>
</dbReference>
<gene>
    <name evidence="3" type="ORF">WIS52_06970</name>
</gene>
<dbReference type="Gene3D" id="3.60.110.10">
    <property type="entry name" value="Carbon-nitrogen hydrolase"/>
    <property type="match status" value="1"/>
</dbReference>
<dbReference type="EMBL" id="JBEDNQ010000002">
    <property type="protein sequence ID" value="MEQ3550211.1"/>
    <property type="molecule type" value="Genomic_DNA"/>
</dbReference>
<dbReference type="PANTHER" id="PTHR43674:SF2">
    <property type="entry name" value="BETA-UREIDOPROPIONASE"/>
    <property type="match status" value="1"/>
</dbReference>
<dbReference type="PROSITE" id="PS50263">
    <property type="entry name" value="CN_HYDROLASE"/>
    <property type="match status" value="1"/>
</dbReference>
<organism evidence="3 4">
    <name type="scientific">Pseudonocardia nematodicida</name>
    <dbReference type="NCBI Taxonomy" id="1206997"/>
    <lineage>
        <taxon>Bacteria</taxon>
        <taxon>Bacillati</taxon>
        <taxon>Actinomycetota</taxon>
        <taxon>Actinomycetes</taxon>
        <taxon>Pseudonocardiales</taxon>
        <taxon>Pseudonocardiaceae</taxon>
        <taxon>Pseudonocardia</taxon>
    </lineage>
</organism>
<dbReference type="RefSeq" id="WP_349297290.1">
    <property type="nucleotide sequence ID" value="NZ_JBEDNQ010000002.1"/>
</dbReference>